<evidence type="ECO:0000256" key="1">
    <source>
        <dbReference type="ARBA" id="ARBA00004141"/>
    </source>
</evidence>
<feature type="transmembrane region" description="Helical" evidence="6">
    <location>
        <begin position="181"/>
        <end position="212"/>
    </location>
</feature>
<dbReference type="GO" id="GO:0055085">
    <property type="term" value="P:transmembrane transport"/>
    <property type="evidence" value="ECO:0007669"/>
    <property type="project" value="InterPro"/>
</dbReference>
<dbReference type="EMBL" id="CAEZZV010000208">
    <property type="protein sequence ID" value="CAB4788918.1"/>
    <property type="molecule type" value="Genomic_DNA"/>
</dbReference>
<evidence type="ECO:0000256" key="5">
    <source>
        <dbReference type="ARBA" id="ARBA00023136"/>
    </source>
</evidence>
<dbReference type="GO" id="GO:0010043">
    <property type="term" value="P:response to zinc ion"/>
    <property type="evidence" value="ECO:0007669"/>
    <property type="project" value="TreeGrafter"/>
</dbReference>
<evidence type="ECO:0000313" key="7">
    <source>
        <dbReference type="EMBL" id="CAB4543353.1"/>
    </source>
</evidence>
<evidence type="ECO:0000256" key="2">
    <source>
        <dbReference type="ARBA" id="ARBA00008034"/>
    </source>
</evidence>
<organism evidence="8">
    <name type="scientific">freshwater metagenome</name>
    <dbReference type="NCBI Taxonomy" id="449393"/>
    <lineage>
        <taxon>unclassified sequences</taxon>
        <taxon>metagenomes</taxon>
        <taxon>ecological metagenomes</taxon>
    </lineage>
</organism>
<proteinExistence type="inferred from homology"/>
<feature type="transmembrane region" description="Helical" evidence="6">
    <location>
        <begin position="125"/>
        <end position="156"/>
    </location>
</feature>
<dbReference type="Gene3D" id="1.10.3470.10">
    <property type="entry name" value="ABC transporter involved in vitamin B12 uptake, BtuC"/>
    <property type="match status" value="1"/>
</dbReference>
<feature type="transmembrane region" description="Helical" evidence="6">
    <location>
        <begin position="90"/>
        <end position="113"/>
    </location>
</feature>
<dbReference type="GO" id="GO:0043190">
    <property type="term" value="C:ATP-binding cassette (ABC) transporter complex"/>
    <property type="evidence" value="ECO:0007669"/>
    <property type="project" value="InterPro"/>
</dbReference>
<dbReference type="AlphaFoldDB" id="A0A6J6X127"/>
<dbReference type="Pfam" id="PF00950">
    <property type="entry name" value="ABC-3"/>
    <property type="match status" value="1"/>
</dbReference>
<feature type="transmembrane region" description="Helical" evidence="6">
    <location>
        <begin position="51"/>
        <end position="70"/>
    </location>
</feature>
<evidence type="ECO:0000256" key="6">
    <source>
        <dbReference type="SAM" id="Phobius"/>
    </source>
</evidence>
<comment type="similarity">
    <text evidence="2">Belongs to the ABC-3 integral membrane protein family.</text>
</comment>
<keyword evidence="3 6" id="KW-0812">Transmembrane</keyword>
<dbReference type="CDD" id="cd06550">
    <property type="entry name" value="TM_ABC_iron-siderophores_like"/>
    <property type="match status" value="1"/>
</dbReference>
<protein>
    <submittedName>
        <fullName evidence="8">Unannotated protein</fullName>
    </submittedName>
</protein>
<dbReference type="PANTHER" id="PTHR30477:SF13">
    <property type="entry name" value="IRON TRANSPORT SYSTEM MEMBRANE PROTEIN HI_0360-RELATED"/>
    <property type="match status" value="1"/>
</dbReference>
<dbReference type="PANTHER" id="PTHR30477">
    <property type="entry name" value="ABC-TRANSPORTER METAL-BINDING PROTEIN"/>
    <property type="match status" value="1"/>
</dbReference>
<keyword evidence="4 6" id="KW-1133">Transmembrane helix</keyword>
<dbReference type="InterPro" id="IPR037294">
    <property type="entry name" value="ABC_BtuC-like"/>
</dbReference>
<accession>A0A6J6X127</accession>
<feature type="transmembrane region" description="Helical" evidence="6">
    <location>
        <begin position="224"/>
        <end position="246"/>
    </location>
</feature>
<comment type="subcellular location">
    <subcellularLocation>
        <location evidence="1">Membrane</location>
        <topology evidence="1">Multi-pass membrane protein</topology>
    </subcellularLocation>
</comment>
<evidence type="ECO:0000256" key="3">
    <source>
        <dbReference type="ARBA" id="ARBA00022692"/>
    </source>
</evidence>
<name>A0A6J6X127_9ZZZZ</name>
<gene>
    <name evidence="7" type="ORF">UFOPK1421_00781</name>
    <name evidence="8" type="ORF">UFOPK2921_01314</name>
</gene>
<sequence length="290" mass="30108">MIFAVDLLKPFTYEFFRNGLLIATLAGALCGLIGVFVVLRGMSYIGHGLSHAVFGGAALAAVLNMSYFLGAGLWGLASGLMIGRVARKRIIGADAAIGVITTASFAMGLALQARFGQAKQSIDAVLFGNVLGVFTGDILAVVGVGILSVVVVVTLYRKLLFATFDPDVAGVSGVNVPGMEAVLMVLLSATILVTVRVIGVLLISALLVLPAVTARLLTNSFGRMLWLSPVLGAIFGGVGMYVSWYADVPSGAVIILAGTLVFIVVYTAVGVRRRGRVAGMDHHGPSLRTA</sequence>
<evidence type="ECO:0000256" key="4">
    <source>
        <dbReference type="ARBA" id="ARBA00022989"/>
    </source>
</evidence>
<reference evidence="8" key="1">
    <citation type="submission" date="2020-05" db="EMBL/GenBank/DDBJ databases">
        <authorList>
            <person name="Chiriac C."/>
            <person name="Salcher M."/>
            <person name="Ghai R."/>
            <person name="Kavagutti S V."/>
        </authorList>
    </citation>
    <scope>NUCLEOTIDE SEQUENCE</scope>
</reference>
<dbReference type="SUPFAM" id="SSF81345">
    <property type="entry name" value="ABC transporter involved in vitamin B12 uptake, BtuC"/>
    <property type="match status" value="1"/>
</dbReference>
<feature type="transmembrane region" description="Helical" evidence="6">
    <location>
        <begin position="252"/>
        <end position="271"/>
    </location>
</feature>
<evidence type="ECO:0000313" key="8">
    <source>
        <dbReference type="EMBL" id="CAB4788918.1"/>
    </source>
</evidence>
<feature type="transmembrane region" description="Helical" evidence="6">
    <location>
        <begin position="20"/>
        <end position="39"/>
    </location>
</feature>
<keyword evidence="5 6" id="KW-0472">Membrane</keyword>
<dbReference type="InterPro" id="IPR001626">
    <property type="entry name" value="ABC_TroCD"/>
</dbReference>
<dbReference type="EMBL" id="CAEZSL010000072">
    <property type="protein sequence ID" value="CAB4543353.1"/>
    <property type="molecule type" value="Genomic_DNA"/>
</dbReference>